<dbReference type="PROSITE" id="PS00584">
    <property type="entry name" value="PFKB_KINASES_2"/>
    <property type="match status" value="1"/>
</dbReference>
<reference evidence="8 9" key="1">
    <citation type="submission" date="2020-04" db="EMBL/GenBank/DDBJ databases">
        <title>Paeniglutamicibacter sp. ANT13_2, a novel actinomycete isolated from sediment in Antarctica.</title>
        <authorList>
            <person name="Sakdapetsiri C."/>
            <person name="Pinyakong O."/>
        </authorList>
    </citation>
    <scope>NUCLEOTIDE SEQUENCE [LARGE SCALE GENOMIC DNA]</scope>
    <source>
        <strain evidence="8 9">ANT13_2</strain>
    </source>
</reference>
<keyword evidence="5" id="KW-0067">ATP-binding</keyword>
<gene>
    <name evidence="8" type="ORF">HED64_19225</name>
</gene>
<feature type="domain" description="Carbohydrate kinase PfkB" evidence="7">
    <location>
        <begin position="13"/>
        <end position="267"/>
    </location>
</feature>
<evidence type="ECO:0000256" key="4">
    <source>
        <dbReference type="ARBA" id="ARBA00022777"/>
    </source>
</evidence>
<keyword evidence="2 6" id="KW-0808">Transferase</keyword>
<proteinExistence type="inferred from homology"/>
<comment type="caution">
    <text evidence="8">The sequence shown here is derived from an EMBL/GenBank/DDBJ whole genome shotgun (WGS) entry which is preliminary data.</text>
</comment>
<evidence type="ECO:0000313" key="8">
    <source>
        <dbReference type="EMBL" id="NKG22826.1"/>
    </source>
</evidence>
<evidence type="ECO:0000256" key="3">
    <source>
        <dbReference type="ARBA" id="ARBA00022741"/>
    </source>
</evidence>
<dbReference type="RefSeq" id="WP_168153556.1">
    <property type="nucleotide sequence ID" value="NZ_JAAWVT010000016.1"/>
</dbReference>
<evidence type="ECO:0000259" key="7">
    <source>
        <dbReference type="Pfam" id="PF00294"/>
    </source>
</evidence>
<evidence type="ECO:0000256" key="1">
    <source>
        <dbReference type="ARBA" id="ARBA00010688"/>
    </source>
</evidence>
<dbReference type="InterPro" id="IPR029056">
    <property type="entry name" value="Ribokinase-like"/>
</dbReference>
<keyword evidence="3" id="KW-0547">Nucleotide-binding</keyword>
<evidence type="ECO:0000256" key="2">
    <source>
        <dbReference type="ARBA" id="ARBA00022679"/>
    </source>
</evidence>
<dbReference type="InterPro" id="IPR017583">
    <property type="entry name" value="Tagatose/fructose_Pkinase"/>
</dbReference>
<dbReference type="Pfam" id="PF00294">
    <property type="entry name" value="PfkB"/>
    <property type="match status" value="1"/>
</dbReference>
<dbReference type="Gene3D" id="3.40.1190.20">
    <property type="match status" value="1"/>
</dbReference>
<dbReference type="InterPro" id="IPR011611">
    <property type="entry name" value="PfkB_dom"/>
</dbReference>
<keyword evidence="4 8" id="KW-0418">Kinase</keyword>
<name>A0ABX1GB68_9MICC</name>
<accession>A0ABX1GB68</accession>
<sequence>MILSITPNPALDETYGLELLDVGGSNRVAAPLRRAGGKGINVARVLHSQGVPVLALAPVGGSNGQLFALDLAASGVDHELLNVAAPMRRSLAVVEHGTGRTTVINERGDALSHSEWESLRSRISLLLDRGVSVLVASGSLPPGADEDFYPWCVREATRRGIPSIIDTSGPALLAAARAGATVLKPNHHELADVTGEKTLGGGAAKLLAAGARHIYASAGEDGLFHFSAAGPGHWESARLAAPLVGNPTGAGDSAVAAIAMGLHAGEDHGSVILPRAAAWSASSVLMPTAGQLHPSHLEILTNLIHSSATSL</sequence>
<protein>
    <submittedName>
        <fullName evidence="8">Hexose kinase</fullName>
        <ecNumber evidence="8">2.7.1.-</ecNumber>
    </submittedName>
</protein>
<evidence type="ECO:0000256" key="5">
    <source>
        <dbReference type="ARBA" id="ARBA00022840"/>
    </source>
</evidence>
<dbReference type="InterPro" id="IPR002173">
    <property type="entry name" value="Carboh/pur_kinase_PfkB_CS"/>
</dbReference>
<keyword evidence="9" id="KW-1185">Reference proteome</keyword>
<dbReference type="PIRSF" id="PIRSF000535">
    <property type="entry name" value="1PFK/6PFK/LacC"/>
    <property type="match status" value="1"/>
</dbReference>
<dbReference type="GO" id="GO:0016301">
    <property type="term" value="F:kinase activity"/>
    <property type="evidence" value="ECO:0007669"/>
    <property type="project" value="UniProtKB-KW"/>
</dbReference>
<evidence type="ECO:0000313" key="9">
    <source>
        <dbReference type="Proteomes" id="UP000746595"/>
    </source>
</evidence>
<dbReference type="EMBL" id="JAAWVT010000016">
    <property type="protein sequence ID" value="NKG22826.1"/>
    <property type="molecule type" value="Genomic_DNA"/>
</dbReference>
<dbReference type="PANTHER" id="PTHR46566:SF5">
    <property type="entry name" value="1-PHOSPHOFRUCTOKINASE"/>
    <property type="match status" value="1"/>
</dbReference>
<dbReference type="SUPFAM" id="SSF53613">
    <property type="entry name" value="Ribokinase-like"/>
    <property type="match status" value="1"/>
</dbReference>
<dbReference type="Proteomes" id="UP000746595">
    <property type="component" value="Unassembled WGS sequence"/>
</dbReference>
<dbReference type="PROSITE" id="PS00583">
    <property type="entry name" value="PFKB_KINASES_1"/>
    <property type="match status" value="1"/>
</dbReference>
<evidence type="ECO:0000256" key="6">
    <source>
        <dbReference type="PIRNR" id="PIRNR000535"/>
    </source>
</evidence>
<dbReference type="NCBIfam" id="TIGR03168">
    <property type="entry name" value="1-PFK"/>
    <property type="match status" value="1"/>
</dbReference>
<organism evidence="8 9">
    <name type="scientific">Paeniglutamicibacter terrestris</name>
    <dbReference type="NCBI Taxonomy" id="2723403"/>
    <lineage>
        <taxon>Bacteria</taxon>
        <taxon>Bacillati</taxon>
        <taxon>Actinomycetota</taxon>
        <taxon>Actinomycetes</taxon>
        <taxon>Micrococcales</taxon>
        <taxon>Micrococcaceae</taxon>
        <taxon>Paeniglutamicibacter</taxon>
    </lineage>
</organism>
<dbReference type="PANTHER" id="PTHR46566">
    <property type="entry name" value="1-PHOSPHOFRUCTOKINASE-RELATED"/>
    <property type="match status" value="1"/>
</dbReference>
<dbReference type="EC" id="2.7.1.-" evidence="8"/>
<comment type="similarity">
    <text evidence="1">Belongs to the carbohydrate kinase PfkB family.</text>
</comment>